<evidence type="ECO:0000313" key="4">
    <source>
        <dbReference type="EMBL" id="ETW77347.1"/>
    </source>
</evidence>
<dbReference type="RefSeq" id="XP_009550866.1">
    <property type="nucleotide sequence ID" value="XM_009552571.1"/>
</dbReference>
<name>W4JUY6_HETIT</name>
<dbReference type="GO" id="GO:0006351">
    <property type="term" value="P:DNA-templated transcription"/>
    <property type="evidence" value="ECO:0007669"/>
    <property type="project" value="InterPro"/>
</dbReference>
<dbReference type="GeneID" id="20671294"/>
<evidence type="ECO:0000256" key="2">
    <source>
        <dbReference type="ARBA" id="ARBA00023242"/>
    </source>
</evidence>
<dbReference type="SMART" id="SM00906">
    <property type="entry name" value="Fungal_trans"/>
    <property type="match status" value="1"/>
</dbReference>
<dbReference type="HOGENOM" id="CLU_049627_0_0_1"/>
<keyword evidence="5" id="KW-1185">Reference proteome</keyword>
<dbReference type="GO" id="GO:0005634">
    <property type="term" value="C:nucleus"/>
    <property type="evidence" value="ECO:0007669"/>
    <property type="project" value="UniProtKB-SubCell"/>
</dbReference>
<evidence type="ECO:0000256" key="1">
    <source>
        <dbReference type="ARBA" id="ARBA00004123"/>
    </source>
</evidence>
<dbReference type="CDD" id="cd12148">
    <property type="entry name" value="fungal_TF_MHR"/>
    <property type="match status" value="1"/>
</dbReference>
<dbReference type="Pfam" id="PF04082">
    <property type="entry name" value="Fungal_trans"/>
    <property type="match status" value="1"/>
</dbReference>
<dbReference type="eggNOG" id="ENOG502SQ7Y">
    <property type="taxonomic scope" value="Eukaryota"/>
</dbReference>
<dbReference type="GO" id="GO:0008270">
    <property type="term" value="F:zinc ion binding"/>
    <property type="evidence" value="ECO:0007669"/>
    <property type="project" value="InterPro"/>
</dbReference>
<comment type="subcellular location">
    <subcellularLocation>
        <location evidence="1">Nucleus</location>
    </subcellularLocation>
</comment>
<dbReference type="InParanoid" id="W4JUY6"/>
<organism evidence="4 5">
    <name type="scientific">Heterobasidion irregulare (strain TC 32-1)</name>
    <dbReference type="NCBI Taxonomy" id="747525"/>
    <lineage>
        <taxon>Eukaryota</taxon>
        <taxon>Fungi</taxon>
        <taxon>Dikarya</taxon>
        <taxon>Basidiomycota</taxon>
        <taxon>Agaricomycotina</taxon>
        <taxon>Agaricomycetes</taxon>
        <taxon>Russulales</taxon>
        <taxon>Bondarzewiaceae</taxon>
        <taxon>Heterobasidion</taxon>
        <taxon>Heterobasidion annosum species complex</taxon>
    </lineage>
</organism>
<dbReference type="EMBL" id="KI925463">
    <property type="protein sequence ID" value="ETW77347.1"/>
    <property type="molecule type" value="Genomic_DNA"/>
</dbReference>
<dbReference type="OrthoDB" id="4934715at2759"/>
<accession>W4JUY6</accession>
<dbReference type="Proteomes" id="UP000030671">
    <property type="component" value="Unassembled WGS sequence"/>
</dbReference>
<gene>
    <name evidence="4" type="ORF">HETIRDRAFT_327098</name>
</gene>
<feature type="domain" description="Xylanolytic transcriptional activator regulatory" evidence="3">
    <location>
        <begin position="229"/>
        <end position="304"/>
    </location>
</feature>
<proteinExistence type="predicted"/>
<dbReference type="STRING" id="747525.W4JUY6"/>
<dbReference type="GO" id="GO:0003677">
    <property type="term" value="F:DNA binding"/>
    <property type="evidence" value="ECO:0007669"/>
    <property type="project" value="InterPro"/>
</dbReference>
<evidence type="ECO:0000259" key="3">
    <source>
        <dbReference type="SMART" id="SM00906"/>
    </source>
</evidence>
<sequence length="344" mass="38040">MRLEPTVVAHDELSPAAHLPPLNSYYHAWNDPPCLTPALVALLPSAPSTRSRITTALEETMRMHPCINVRNFRSRIDMMFNWAKEEESRPTSTAGASSSTNAKADLARSIFFNVDQHTPKPVPTLSFFASVAAAYALGVLACKENEAVSEAEMSKSSRSTRTEDSRAPVVSARSSAWQKCSAHGLYALSCQALSVFEAAQTYDLDYLVTTILHVLFLMHDGKPRVSHLVYPLVGKMVNISYMMGLSTDPSEYPGKYSVFDTEMRRRIWWDVYFYDVFVSDCMGQAPIIQDNTYTTKMPADVDEEQFGPSSSSLPVPVPRGAGGDPSEVGFAYFVQKCRCVGSVF</sequence>
<dbReference type="InterPro" id="IPR007219">
    <property type="entry name" value="XnlR_reg_dom"/>
</dbReference>
<keyword evidence="2" id="KW-0539">Nucleus</keyword>
<reference evidence="4 5" key="1">
    <citation type="journal article" date="2012" name="New Phytol.">
        <title>Insight into trade-off between wood decay and parasitism from the genome of a fungal forest pathogen.</title>
        <authorList>
            <person name="Olson A."/>
            <person name="Aerts A."/>
            <person name="Asiegbu F."/>
            <person name="Belbahri L."/>
            <person name="Bouzid O."/>
            <person name="Broberg A."/>
            <person name="Canback B."/>
            <person name="Coutinho P.M."/>
            <person name="Cullen D."/>
            <person name="Dalman K."/>
            <person name="Deflorio G."/>
            <person name="van Diepen L.T."/>
            <person name="Dunand C."/>
            <person name="Duplessis S."/>
            <person name="Durling M."/>
            <person name="Gonthier P."/>
            <person name="Grimwood J."/>
            <person name="Fossdal C.G."/>
            <person name="Hansson D."/>
            <person name="Henrissat B."/>
            <person name="Hietala A."/>
            <person name="Himmelstrand K."/>
            <person name="Hoffmeister D."/>
            <person name="Hogberg N."/>
            <person name="James T.Y."/>
            <person name="Karlsson M."/>
            <person name="Kohler A."/>
            <person name="Kues U."/>
            <person name="Lee Y.H."/>
            <person name="Lin Y.C."/>
            <person name="Lind M."/>
            <person name="Lindquist E."/>
            <person name="Lombard V."/>
            <person name="Lucas S."/>
            <person name="Lunden K."/>
            <person name="Morin E."/>
            <person name="Murat C."/>
            <person name="Park J."/>
            <person name="Raffaello T."/>
            <person name="Rouze P."/>
            <person name="Salamov A."/>
            <person name="Schmutz J."/>
            <person name="Solheim H."/>
            <person name="Stahlberg J."/>
            <person name="Velez H."/>
            <person name="de Vries R.P."/>
            <person name="Wiebenga A."/>
            <person name="Woodward S."/>
            <person name="Yakovlev I."/>
            <person name="Garbelotto M."/>
            <person name="Martin F."/>
            <person name="Grigoriev I.V."/>
            <person name="Stenlid J."/>
        </authorList>
    </citation>
    <scope>NUCLEOTIDE SEQUENCE [LARGE SCALE GENOMIC DNA]</scope>
    <source>
        <strain evidence="4 5">TC 32-1</strain>
    </source>
</reference>
<protein>
    <recommendedName>
        <fullName evidence="3">Xylanolytic transcriptional activator regulatory domain-containing protein</fullName>
    </recommendedName>
</protein>
<dbReference type="AlphaFoldDB" id="W4JUY6"/>
<dbReference type="PANTHER" id="PTHR31001">
    <property type="entry name" value="UNCHARACTERIZED TRANSCRIPTIONAL REGULATORY PROTEIN"/>
    <property type="match status" value="1"/>
</dbReference>
<dbReference type="KEGG" id="hir:HETIRDRAFT_327098"/>
<dbReference type="InterPro" id="IPR050613">
    <property type="entry name" value="Sec_Metabolite_Reg"/>
</dbReference>
<evidence type="ECO:0000313" key="5">
    <source>
        <dbReference type="Proteomes" id="UP000030671"/>
    </source>
</evidence>